<keyword evidence="1" id="KW-0812">Transmembrane</keyword>
<keyword evidence="1" id="KW-1133">Transmembrane helix</keyword>
<reference evidence="2" key="2">
    <citation type="journal article" date="2015" name="Fish Shellfish Immunol.">
        <title>Early steps in the European eel (Anguilla anguilla)-Vibrio vulnificus interaction in the gills: Role of the RtxA13 toxin.</title>
        <authorList>
            <person name="Callol A."/>
            <person name="Pajuelo D."/>
            <person name="Ebbesson L."/>
            <person name="Teles M."/>
            <person name="MacKenzie S."/>
            <person name="Amaro C."/>
        </authorList>
    </citation>
    <scope>NUCLEOTIDE SEQUENCE</scope>
</reference>
<dbReference type="EMBL" id="GBXM01070521">
    <property type="protein sequence ID" value="JAH38056.1"/>
    <property type="molecule type" value="Transcribed_RNA"/>
</dbReference>
<keyword evidence="1" id="KW-0472">Membrane</keyword>
<dbReference type="AlphaFoldDB" id="A0A0E9S9V3"/>
<name>A0A0E9S9V3_ANGAN</name>
<reference evidence="2" key="1">
    <citation type="submission" date="2014-11" db="EMBL/GenBank/DDBJ databases">
        <authorList>
            <person name="Amaro Gonzalez C."/>
        </authorList>
    </citation>
    <scope>NUCLEOTIDE SEQUENCE</scope>
</reference>
<accession>A0A0E9S9V3</accession>
<protein>
    <submittedName>
        <fullName evidence="2">Uncharacterized protein</fullName>
    </submittedName>
</protein>
<evidence type="ECO:0000313" key="2">
    <source>
        <dbReference type="EMBL" id="JAH38056.1"/>
    </source>
</evidence>
<feature type="transmembrane region" description="Helical" evidence="1">
    <location>
        <begin position="20"/>
        <end position="37"/>
    </location>
</feature>
<evidence type="ECO:0000256" key="1">
    <source>
        <dbReference type="SAM" id="Phobius"/>
    </source>
</evidence>
<organism evidence="2">
    <name type="scientific">Anguilla anguilla</name>
    <name type="common">European freshwater eel</name>
    <name type="synonym">Muraena anguilla</name>
    <dbReference type="NCBI Taxonomy" id="7936"/>
    <lineage>
        <taxon>Eukaryota</taxon>
        <taxon>Metazoa</taxon>
        <taxon>Chordata</taxon>
        <taxon>Craniata</taxon>
        <taxon>Vertebrata</taxon>
        <taxon>Euteleostomi</taxon>
        <taxon>Actinopterygii</taxon>
        <taxon>Neopterygii</taxon>
        <taxon>Teleostei</taxon>
        <taxon>Anguilliformes</taxon>
        <taxon>Anguillidae</taxon>
        <taxon>Anguilla</taxon>
    </lineage>
</organism>
<sequence>MGHHFFRSVDWDLVSQPSFIFSFLFLSLPCSVSLPHARSVAYCNH</sequence>
<proteinExistence type="predicted"/>